<evidence type="ECO:0008006" key="4">
    <source>
        <dbReference type="Google" id="ProtNLM"/>
    </source>
</evidence>
<evidence type="ECO:0000256" key="1">
    <source>
        <dbReference type="SAM" id="MobiDB-lite"/>
    </source>
</evidence>
<reference evidence="3" key="1">
    <citation type="submission" date="2014-11" db="EMBL/GenBank/DDBJ databases">
        <authorList>
            <person name="Otto D Thomas"/>
            <person name="Naeem Raeece"/>
        </authorList>
    </citation>
    <scope>NUCLEOTIDE SEQUENCE</scope>
</reference>
<feature type="transmembrane region" description="Helical" evidence="2">
    <location>
        <begin position="106"/>
        <end position="132"/>
    </location>
</feature>
<gene>
    <name evidence="3" type="ORF">Cvel_15864</name>
</gene>
<name>A0A0G4F9G1_9ALVE</name>
<dbReference type="AlphaFoldDB" id="A0A0G4F9G1"/>
<dbReference type="VEuPathDB" id="CryptoDB:Cvel_15864"/>
<dbReference type="EMBL" id="CDMZ01000216">
    <property type="protein sequence ID" value="CEM09331.1"/>
    <property type="molecule type" value="Genomic_DNA"/>
</dbReference>
<feature type="compositionally biased region" description="Polar residues" evidence="1">
    <location>
        <begin position="336"/>
        <end position="345"/>
    </location>
</feature>
<feature type="transmembrane region" description="Helical" evidence="2">
    <location>
        <begin position="224"/>
        <end position="245"/>
    </location>
</feature>
<keyword evidence="2" id="KW-0812">Transmembrane</keyword>
<evidence type="ECO:0000256" key="2">
    <source>
        <dbReference type="SAM" id="Phobius"/>
    </source>
</evidence>
<proteinExistence type="predicted"/>
<keyword evidence="2" id="KW-0472">Membrane</keyword>
<organism evidence="3">
    <name type="scientific">Chromera velia CCMP2878</name>
    <dbReference type="NCBI Taxonomy" id="1169474"/>
    <lineage>
        <taxon>Eukaryota</taxon>
        <taxon>Sar</taxon>
        <taxon>Alveolata</taxon>
        <taxon>Colpodellida</taxon>
        <taxon>Chromeraceae</taxon>
        <taxon>Chromera</taxon>
    </lineage>
</organism>
<feature type="compositionally biased region" description="Basic and acidic residues" evidence="1">
    <location>
        <begin position="371"/>
        <end position="385"/>
    </location>
</feature>
<feature type="compositionally biased region" description="Basic and acidic residues" evidence="1">
    <location>
        <begin position="291"/>
        <end position="311"/>
    </location>
</feature>
<keyword evidence="2" id="KW-1133">Transmembrane helix</keyword>
<protein>
    <recommendedName>
        <fullName evidence="4">Transmembrane protein</fullName>
    </recommendedName>
</protein>
<sequence>MCKDFFRSVPYVALLAFALKIVAVIFVVDSAFKLSSKADAIFDQTELIDRVRKALTALEVADVVLSACALVAMTFTAGKTGETVFGEERPLSRHLCGKRVQMVLRLFFWFFFILTLGILVVFSMVVVSSLIFDVLCKVKPLLAHVIVVLKQASQFVKGLQPKVTFVQRLIEFITGDNLALEGEVSKALDQVAEMREYVVQVNHELTPVCNAVRSLVEAPGYETFIRLLVAPFVLAIVQALFMTGLSASIERIRRAEVWGKFQRDREQKKELQRERRRCSSASRGDTVEWPDGVKEDKSDTGGSRKGEETKGKGTGMFDNSEQEGKVNFRKGLSVSTQMATVQSQGKHVPQERDEETGDLFTQEGLGGGGGEDGHSGGADRGERPTLRNYAQTTTAAPAFPIEVLPAQHSPSRITEEPPPQV</sequence>
<accession>A0A0G4F9G1</accession>
<evidence type="ECO:0000313" key="3">
    <source>
        <dbReference type="EMBL" id="CEM09331.1"/>
    </source>
</evidence>
<feature type="region of interest" description="Disordered" evidence="1">
    <location>
        <begin position="269"/>
        <end position="324"/>
    </location>
</feature>
<feature type="region of interest" description="Disordered" evidence="1">
    <location>
        <begin position="336"/>
        <end position="421"/>
    </location>
</feature>
<feature type="transmembrane region" description="Helical" evidence="2">
    <location>
        <begin position="12"/>
        <end position="32"/>
    </location>
</feature>